<keyword evidence="2" id="KW-0472">Membrane</keyword>
<evidence type="ECO:0000313" key="4">
    <source>
        <dbReference type="Proteomes" id="UP000027920"/>
    </source>
</evidence>
<keyword evidence="2" id="KW-1133">Transmembrane helix</keyword>
<gene>
    <name evidence="3" type="ORF">A1O9_11902</name>
</gene>
<keyword evidence="4" id="KW-1185">Reference proteome</keyword>
<comment type="caution">
    <text evidence="3">The sequence shown here is derived from an EMBL/GenBank/DDBJ whole genome shotgun (WGS) entry which is preliminary data.</text>
</comment>
<accession>A0A072NXZ7</accession>
<proteinExistence type="predicted"/>
<protein>
    <submittedName>
        <fullName evidence="3">Uncharacterized protein</fullName>
    </submittedName>
</protein>
<keyword evidence="2" id="KW-0812">Transmembrane</keyword>
<dbReference type="STRING" id="1182545.A0A072NXZ7"/>
<evidence type="ECO:0000256" key="2">
    <source>
        <dbReference type="SAM" id="Phobius"/>
    </source>
</evidence>
<dbReference type="HOGENOM" id="CLU_180917_0_0_1"/>
<name>A0A072NXZ7_9EURO</name>
<evidence type="ECO:0000313" key="3">
    <source>
        <dbReference type="EMBL" id="KEF51913.1"/>
    </source>
</evidence>
<dbReference type="RefSeq" id="XP_013254503.1">
    <property type="nucleotide sequence ID" value="XM_013399049.1"/>
</dbReference>
<organism evidence="3 4">
    <name type="scientific">Exophiala aquamarina CBS 119918</name>
    <dbReference type="NCBI Taxonomy" id="1182545"/>
    <lineage>
        <taxon>Eukaryota</taxon>
        <taxon>Fungi</taxon>
        <taxon>Dikarya</taxon>
        <taxon>Ascomycota</taxon>
        <taxon>Pezizomycotina</taxon>
        <taxon>Eurotiomycetes</taxon>
        <taxon>Chaetothyriomycetidae</taxon>
        <taxon>Chaetothyriales</taxon>
        <taxon>Herpotrichiellaceae</taxon>
        <taxon>Exophiala</taxon>
    </lineage>
</organism>
<feature type="region of interest" description="Disordered" evidence="1">
    <location>
        <begin position="1"/>
        <end position="34"/>
    </location>
</feature>
<dbReference type="EMBL" id="AMGV01000020">
    <property type="protein sequence ID" value="KEF51913.1"/>
    <property type="molecule type" value="Genomic_DNA"/>
</dbReference>
<dbReference type="Proteomes" id="UP000027920">
    <property type="component" value="Unassembled WGS sequence"/>
</dbReference>
<sequence length="86" mass="9521">IEVLISDAHPEYDGSDDIDLIEGTAEPEPPKDIPSAADITIPVMGMVTQEYVQKAVLFFLILAVVLYVVRRRTSSRDSKIDEKSMA</sequence>
<reference evidence="3 4" key="1">
    <citation type="submission" date="2013-03" db="EMBL/GenBank/DDBJ databases">
        <title>The Genome Sequence of Exophiala aquamarina CBS 119918.</title>
        <authorList>
            <consortium name="The Broad Institute Genomics Platform"/>
            <person name="Cuomo C."/>
            <person name="de Hoog S."/>
            <person name="Gorbushina A."/>
            <person name="Walker B."/>
            <person name="Young S.K."/>
            <person name="Zeng Q."/>
            <person name="Gargeya S."/>
            <person name="Fitzgerald M."/>
            <person name="Haas B."/>
            <person name="Abouelleil A."/>
            <person name="Allen A.W."/>
            <person name="Alvarado L."/>
            <person name="Arachchi H.M."/>
            <person name="Berlin A.M."/>
            <person name="Chapman S.B."/>
            <person name="Gainer-Dewar J."/>
            <person name="Goldberg J."/>
            <person name="Griggs A."/>
            <person name="Gujja S."/>
            <person name="Hansen M."/>
            <person name="Howarth C."/>
            <person name="Imamovic A."/>
            <person name="Ireland A."/>
            <person name="Larimer J."/>
            <person name="McCowan C."/>
            <person name="Murphy C."/>
            <person name="Pearson M."/>
            <person name="Poon T.W."/>
            <person name="Priest M."/>
            <person name="Roberts A."/>
            <person name="Saif S."/>
            <person name="Shea T."/>
            <person name="Sisk P."/>
            <person name="Sykes S."/>
            <person name="Wortman J."/>
            <person name="Nusbaum C."/>
            <person name="Birren B."/>
        </authorList>
    </citation>
    <scope>NUCLEOTIDE SEQUENCE [LARGE SCALE GENOMIC DNA]</scope>
    <source>
        <strain evidence="3 4">CBS 119918</strain>
    </source>
</reference>
<dbReference type="GeneID" id="25286798"/>
<dbReference type="VEuPathDB" id="FungiDB:A1O9_11902"/>
<feature type="transmembrane region" description="Helical" evidence="2">
    <location>
        <begin position="51"/>
        <end position="69"/>
    </location>
</feature>
<dbReference type="AlphaFoldDB" id="A0A072NXZ7"/>
<feature type="non-terminal residue" evidence="3">
    <location>
        <position position="1"/>
    </location>
</feature>
<evidence type="ECO:0000256" key="1">
    <source>
        <dbReference type="SAM" id="MobiDB-lite"/>
    </source>
</evidence>